<keyword evidence="5 6" id="KW-0694">RNA-binding</keyword>
<dbReference type="GO" id="GO:0003723">
    <property type="term" value="F:RNA binding"/>
    <property type="evidence" value="ECO:0007669"/>
    <property type="project" value="UniProtKB-UniRule"/>
</dbReference>
<reference evidence="10" key="2">
    <citation type="submission" date="2025-09" db="UniProtKB">
        <authorList>
            <consortium name="Ensembl"/>
        </authorList>
    </citation>
    <scope>IDENTIFICATION</scope>
</reference>
<evidence type="ECO:0000256" key="5">
    <source>
        <dbReference type="ARBA" id="ARBA00022884"/>
    </source>
</evidence>
<dbReference type="FunFam" id="3.30.70.330:FF:000021">
    <property type="entry name" value="Polyadenylate-binding protein"/>
    <property type="match status" value="1"/>
</dbReference>
<accession>A0A8C6E384</accession>
<evidence type="ECO:0000256" key="2">
    <source>
        <dbReference type="ARBA" id="ARBA00008557"/>
    </source>
</evidence>
<dbReference type="SUPFAM" id="SSF54928">
    <property type="entry name" value="RNA-binding domain, RBD"/>
    <property type="match status" value="2"/>
</dbReference>
<dbReference type="CDD" id="cd12378">
    <property type="entry name" value="RRM1_I_PABPs"/>
    <property type="match status" value="1"/>
</dbReference>
<dbReference type="InterPro" id="IPR045305">
    <property type="entry name" value="RRM2_I_PABPs"/>
</dbReference>
<organism evidence="10 11">
    <name type="scientific">Moschus moschiferus</name>
    <name type="common">Siberian musk deer</name>
    <name type="synonym">Moschus sibiricus</name>
    <dbReference type="NCBI Taxonomy" id="68415"/>
    <lineage>
        <taxon>Eukaryota</taxon>
        <taxon>Metazoa</taxon>
        <taxon>Chordata</taxon>
        <taxon>Craniata</taxon>
        <taxon>Vertebrata</taxon>
        <taxon>Euteleostomi</taxon>
        <taxon>Mammalia</taxon>
        <taxon>Eutheria</taxon>
        <taxon>Laurasiatheria</taxon>
        <taxon>Artiodactyla</taxon>
        <taxon>Ruminantia</taxon>
        <taxon>Pecora</taxon>
        <taxon>Moschidae</taxon>
        <taxon>Moschus</taxon>
    </lineage>
</organism>
<dbReference type="SUPFAM" id="SSF63570">
    <property type="entry name" value="PABC (PABP) domain"/>
    <property type="match status" value="1"/>
</dbReference>
<feature type="domain" description="RRM" evidence="8">
    <location>
        <begin position="294"/>
        <end position="370"/>
    </location>
</feature>
<dbReference type="Pfam" id="PF00076">
    <property type="entry name" value="RRM_1"/>
    <property type="match status" value="4"/>
</dbReference>
<feature type="domain" description="RRM" evidence="8">
    <location>
        <begin position="11"/>
        <end position="89"/>
    </location>
</feature>
<dbReference type="GO" id="GO:0045815">
    <property type="term" value="P:transcription initiation-coupled chromatin remodeling"/>
    <property type="evidence" value="ECO:0007669"/>
    <property type="project" value="Ensembl"/>
</dbReference>
<keyword evidence="4" id="KW-0677">Repeat</keyword>
<dbReference type="FunFam" id="3.30.70.330:FF:000049">
    <property type="entry name" value="Polyadenylate-binding protein"/>
    <property type="match status" value="1"/>
</dbReference>
<dbReference type="FunFam" id="3.30.70.330:FF:002130">
    <property type="match status" value="1"/>
</dbReference>
<comment type="similarity">
    <text evidence="2 7">Belongs to the polyadenylate-binding protein type-1 family.</text>
</comment>
<dbReference type="PANTHER" id="PTHR24012">
    <property type="entry name" value="RNA BINDING PROTEIN"/>
    <property type="match status" value="1"/>
</dbReference>
<evidence type="ECO:0000259" key="8">
    <source>
        <dbReference type="PROSITE" id="PS50102"/>
    </source>
</evidence>
<evidence type="ECO:0000313" key="11">
    <source>
        <dbReference type="Proteomes" id="UP000694544"/>
    </source>
</evidence>
<dbReference type="Proteomes" id="UP000694544">
    <property type="component" value="Unplaced"/>
</dbReference>
<dbReference type="FunFam" id="3.30.70.330:FF:000003">
    <property type="entry name" value="Polyadenylate-binding protein"/>
    <property type="match status" value="1"/>
</dbReference>
<keyword evidence="3 7" id="KW-0963">Cytoplasm</keyword>
<dbReference type="CDD" id="cd12381">
    <property type="entry name" value="RRM4_I_PABPs"/>
    <property type="match status" value="1"/>
</dbReference>
<evidence type="ECO:0000256" key="7">
    <source>
        <dbReference type="RuleBase" id="RU362004"/>
    </source>
</evidence>
<dbReference type="CDD" id="cd12379">
    <property type="entry name" value="RRM2_I_PABPs"/>
    <property type="match status" value="1"/>
</dbReference>
<dbReference type="InterPro" id="IPR035979">
    <property type="entry name" value="RBD_domain_sf"/>
</dbReference>
<dbReference type="InterPro" id="IPR012677">
    <property type="entry name" value="Nucleotide-bd_a/b_plait_sf"/>
</dbReference>
<sequence>MNASGPGYPLASLYVGDLHPDVTEAMLYEKFSPAGPILSIRVCRDVATRRSLGYAYINFQQPADAERALDTMNFEVIKGQPIRIMWSQRDPGLRKSGVGNIFIKNLEDSIDNKALYDTFSTFGSILSCKVVCDEHGSRGFGFVHFETHEAAQNAIGTMNGMLLNDRKVFVGHFKSRREREMELGARAMEFTNIYVKNLHTDVDEQRLQDLFSQFGKTLSVKVMRDDSGHSRGFGFVNFEKHEEAQKAVVNMNGREVSGRLLYVGRAQKRVERQNELKRRFEQMKQDRLTRYQGVNLYVKNLDDSIDDEKLRKEFSPYGVITSAKVMTEGGHSKGFGFVCFSSPEEATKAVTEMNGRIVGTKPLYVALAQRKEERKAILTNQYMQRLSTMRALGGPILGSFQQPASYFLPAVPQPPAQAPYYGSGPPIQPAPRWTAQPPRPSWATVVRPAAVSRRPSAPVGSSRQLSTHGPQLVPHTRRVANIGTQTTGSGVTGCSTPSRPLLTHKYSTPAHCTDRVQEPAVCVPGQEPLTASMLAAAPLHEQKQMIGERLFPLVYNVHPHLAGKITGMLLEIDNSELLLMLESPESLNAKVEEALAVLQAHQATEHTRGVDLR</sequence>
<comment type="function">
    <text evidence="7">Binds the poly(A) tail of mRNA.</text>
</comment>
<feature type="domain" description="RRM" evidence="8">
    <location>
        <begin position="99"/>
        <end position="175"/>
    </location>
</feature>
<dbReference type="AlphaFoldDB" id="A0A8C6E384"/>
<evidence type="ECO:0000259" key="9">
    <source>
        <dbReference type="PROSITE" id="PS51309"/>
    </source>
</evidence>
<evidence type="ECO:0000256" key="3">
    <source>
        <dbReference type="ARBA" id="ARBA00022490"/>
    </source>
</evidence>
<dbReference type="GO" id="GO:0005737">
    <property type="term" value="C:cytoplasm"/>
    <property type="evidence" value="ECO:0007669"/>
    <property type="project" value="UniProtKB-SubCell"/>
</dbReference>
<feature type="domain" description="RRM" evidence="8">
    <location>
        <begin position="191"/>
        <end position="268"/>
    </location>
</feature>
<gene>
    <name evidence="10" type="primary">PABPC1L</name>
</gene>
<dbReference type="FunFam" id="1.10.1900.10:FF:000005">
    <property type="entry name" value="Poly(A) binding protein cytoplasmic 1 like"/>
    <property type="match status" value="1"/>
</dbReference>
<dbReference type="GO" id="GO:0051647">
    <property type="term" value="P:nucleus localization"/>
    <property type="evidence" value="ECO:0007669"/>
    <property type="project" value="Ensembl"/>
</dbReference>
<dbReference type="SMART" id="SM00361">
    <property type="entry name" value="RRM_1"/>
    <property type="match status" value="3"/>
</dbReference>
<dbReference type="Pfam" id="PF00658">
    <property type="entry name" value="MLLE"/>
    <property type="match status" value="1"/>
</dbReference>
<dbReference type="InterPro" id="IPR036053">
    <property type="entry name" value="PABP-dom"/>
</dbReference>
<evidence type="ECO:0000256" key="6">
    <source>
        <dbReference type="PROSITE-ProRule" id="PRU00176"/>
    </source>
</evidence>
<evidence type="ECO:0000313" key="10">
    <source>
        <dbReference type="Ensembl" id="ENSMMSP00000024364.1"/>
    </source>
</evidence>
<dbReference type="SMART" id="SM00360">
    <property type="entry name" value="RRM"/>
    <property type="match status" value="4"/>
</dbReference>
<proteinExistence type="inferred from homology"/>
<dbReference type="InterPro" id="IPR006515">
    <property type="entry name" value="PABP_1234"/>
</dbReference>
<dbReference type="Gene3D" id="3.30.70.330">
    <property type="match status" value="4"/>
</dbReference>
<reference evidence="10" key="1">
    <citation type="submission" date="2025-08" db="UniProtKB">
        <authorList>
            <consortium name="Ensembl"/>
        </authorList>
    </citation>
    <scope>IDENTIFICATION</scope>
</reference>
<feature type="domain" description="PABC" evidence="9">
    <location>
        <begin position="526"/>
        <end position="603"/>
    </location>
</feature>
<dbReference type="InterPro" id="IPR002004">
    <property type="entry name" value="PABP_HYD_C"/>
</dbReference>
<dbReference type="GO" id="GO:0001556">
    <property type="term" value="P:oocyte maturation"/>
    <property type="evidence" value="ECO:0007669"/>
    <property type="project" value="Ensembl"/>
</dbReference>
<dbReference type="InterPro" id="IPR034364">
    <property type="entry name" value="PABP_RRM1"/>
</dbReference>
<protein>
    <recommendedName>
        <fullName evidence="7">Polyadenylate-binding protein</fullName>
        <shortName evidence="7">PABP</shortName>
    </recommendedName>
</protein>
<keyword evidence="11" id="KW-1185">Reference proteome</keyword>
<comment type="subcellular location">
    <subcellularLocation>
        <location evidence="1 7">Cytoplasm</location>
    </subcellularLocation>
</comment>
<dbReference type="Ensembl" id="ENSMMST00000026926.1">
    <property type="protein sequence ID" value="ENSMMSP00000024364.1"/>
    <property type="gene ID" value="ENSMMSG00000018315.1"/>
</dbReference>
<evidence type="ECO:0000256" key="4">
    <source>
        <dbReference type="ARBA" id="ARBA00022737"/>
    </source>
</evidence>
<dbReference type="SMART" id="SM00517">
    <property type="entry name" value="PolyA"/>
    <property type="match status" value="1"/>
</dbReference>
<dbReference type="PROSITE" id="PS51309">
    <property type="entry name" value="PABC"/>
    <property type="match status" value="1"/>
</dbReference>
<dbReference type="Gene3D" id="1.10.1900.10">
    <property type="entry name" value="c-terminal domain of poly(a) binding protein"/>
    <property type="match status" value="1"/>
</dbReference>
<dbReference type="CDD" id="cd12380">
    <property type="entry name" value="RRM3_I_PABPs"/>
    <property type="match status" value="1"/>
</dbReference>
<dbReference type="InterPro" id="IPR003954">
    <property type="entry name" value="RRM_euk-type"/>
</dbReference>
<name>A0A8C6E384_MOSMO</name>
<dbReference type="InterPro" id="IPR000504">
    <property type="entry name" value="RRM_dom"/>
</dbReference>
<dbReference type="PROSITE" id="PS50102">
    <property type="entry name" value="RRM"/>
    <property type="match status" value="4"/>
</dbReference>
<evidence type="ECO:0000256" key="1">
    <source>
        <dbReference type="ARBA" id="ARBA00004496"/>
    </source>
</evidence>
<dbReference type="NCBIfam" id="TIGR01628">
    <property type="entry name" value="PABP-1234"/>
    <property type="match status" value="1"/>
</dbReference>
<dbReference type="GeneTree" id="ENSGT00940000157106"/>
<dbReference type="GO" id="GO:0180011">
    <property type="term" value="P:cytosolic mRNA polyadenylation"/>
    <property type="evidence" value="ECO:0007669"/>
    <property type="project" value="Ensembl"/>
</dbReference>